<dbReference type="PANTHER" id="PTHR15976">
    <property type="entry name" value="CONSTITUTIVE COACTIVATOR OF PEROXISOME PROLIFERATOR-ACTIVATED RECEPTOR GAMMA"/>
    <property type="match status" value="1"/>
</dbReference>
<dbReference type="AlphaFoldDB" id="A0A8D8AJF1"/>
<accession>A0A8D8AJF1</accession>
<comment type="similarity">
    <text evidence="1">Belongs to the constitutive coactivator of PPAR-gamma family.</text>
</comment>
<dbReference type="GO" id="GO:0005634">
    <property type="term" value="C:nucleus"/>
    <property type="evidence" value="ECO:0007669"/>
    <property type="project" value="TreeGrafter"/>
</dbReference>
<evidence type="ECO:0000256" key="1">
    <source>
        <dbReference type="ARBA" id="ARBA00009495"/>
    </source>
</evidence>
<protein>
    <submittedName>
        <fullName evidence="2">Constitutive coactivator of peroxisome proliferator-activated receptor gamma</fullName>
    </submittedName>
</protein>
<organism evidence="2">
    <name type="scientific">Culex pipiens</name>
    <name type="common">House mosquito</name>
    <dbReference type="NCBI Taxonomy" id="7175"/>
    <lineage>
        <taxon>Eukaryota</taxon>
        <taxon>Metazoa</taxon>
        <taxon>Ecdysozoa</taxon>
        <taxon>Arthropoda</taxon>
        <taxon>Hexapoda</taxon>
        <taxon>Insecta</taxon>
        <taxon>Pterygota</taxon>
        <taxon>Neoptera</taxon>
        <taxon>Endopterygota</taxon>
        <taxon>Diptera</taxon>
        <taxon>Nematocera</taxon>
        <taxon>Culicoidea</taxon>
        <taxon>Culicidae</taxon>
        <taxon>Culicinae</taxon>
        <taxon>Culicini</taxon>
        <taxon>Culex</taxon>
        <taxon>Culex</taxon>
    </lineage>
</organism>
<evidence type="ECO:0000313" key="2">
    <source>
        <dbReference type="EMBL" id="CAG6455692.1"/>
    </source>
</evidence>
<dbReference type="Gene3D" id="3.40.50.1010">
    <property type="entry name" value="5'-nuclease"/>
    <property type="match status" value="1"/>
</dbReference>
<dbReference type="EMBL" id="HBUE01029114">
    <property type="protein sequence ID" value="CAG6455692.1"/>
    <property type="molecule type" value="Transcribed_RNA"/>
</dbReference>
<sequence length="592" mass="68160">MGIVGLVTFLTRLPGGCRAINIVDEIRKSEKKEPLVVIDLLTIICSLSGPIDENIYGCRNQFAWTYASNFCDRLIEAGARLVFFIDGKLQEGKYKRWIQRQEKVYAECLKKLDNIPVEFKGKHRGQIQGNVTKHSFISALVTAARKKGVLITSYDVECDLEVATFAKKHDALAVITGDSDYLIYEGKWRVWSSSDFDLDTMRTFEWDKEVLRKALNLEWSQMPFFAAIAGNDRFKNRPSRMCTFYQVAQRVKELNLKLGITRIGIELYEKIFGRRDENLRNSFEDAISLYDLNYTIKKPLVPQEMRHYPNYAICILRNIPSSIRLPCLDLREEDYSQYALQLYRRQVGMLFRHRPIVYGQMLTSQVFIKTSHHNPYKIIAATPIYPPSGVKVPLPEELYTLDTEVSSSMVMTKLRLLCWLVSDTLTVDQIFYIHPNYLLDVLTLYFLVENNLLDVVTADIILITIHDCLTNVIERRIPLHRPRKPNVTTCFLYVNFYALMYFSAEIVGLRKELDSYFLSKFDGVYFNAIVDQLRYDYVQMESTMHSLSNLRIYAKFGQPAEADGGPAEPSAIPKCLGTKAEGEPAIKTAKMK</sequence>
<dbReference type="InterPro" id="IPR026784">
    <property type="entry name" value="Coact_PPARg"/>
</dbReference>
<reference evidence="2" key="1">
    <citation type="submission" date="2021-05" db="EMBL/GenBank/DDBJ databases">
        <authorList>
            <person name="Alioto T."/>
            <person name="Alioto T."/>
            <person name="Gomez Garrido J."/>
        </authorList>
    </citation>
    <scope>NUCLEOTIDE SEQUENCE</scope>
</reference>
<dbReference type="InterPro" id="IPR029060">
    <property type="entry name" value="PIN-like_dom_sf"/>
</dbReference>
<dbReference type="PANTHER" id="PTHR15976:SF16">
    <property type="entry name" value="ASTEROID DOMAIN-CONTAINING PROTEIN"/>
    <property type="match status" value="1"/>
</dbReference>
<name>A0A8D8AJF1_CULPI</name>
<proteinExistence type="inferred from homology"/>
<keyword evidence="2" id="KW-0675">Receptor</keyword>
<dbReference type="SUPFAM" id="SSF88723">
    <property type="entry name" value="PIN domain-like"/>
    <property type="match status" value="1"/>
</dbReference>